<evidence type="ECO:0000313" key="2">
    <source>
        <dbReference type="EMBL" id="CEM21529.1"/>
    </source>
</evidence>
<dbReference type="EMBL" id="CDMY01000542">
    <property type="protein sequence ID" value="CEM21529.1"/>
    <property type="molecule type" value="Genomic_DNA"/>
</dbReference>
<evidence type="ECO:0000256" key="1">
    <source>
        <dbReference type="SAM" id="MobiDB-lite"/>
    </source>
</evidence>
<dbReference type="PhylomeDB" id="A0A0G4G0U7"/>
<dbReference type="Pfam" id="PF01161">
    <property type="entry name" value="PBP"/>
    <property type="match status" value="1"/>
</dbReference>
<keyword evidence="3" id="KW-1185">Reference proteome</keyword>
<reference evidence="2 3" key="1">
    <citation type="submission" date="2014-11" db="EMBL/GenBank/DDBJ databases">
        <authorList>
            <person name="Zhu J."/>
            <person name="Qi W."/>
            <person name="Song R."/>
        </authorList>
    </citation>
    <scope>NUCLEOTIDE SEQUENCE [LARGE SCALE GENOMIC DNA]</scope>
</reference>
<dbReference type="InParanoid" id="A0A0G4G0U7"/>
<accession>A0A0G4G0U7</accession>
<dbReference type="Proteomes" id="UP000041254">
    <property type="component" value="Unassembled WGS sequence"/>
</dbReference>
<dbReference type="InterPro" id="IPR008914">
    <property type="entry name" value="PEBP"/>
</dbReference>
<organism evidence="2 3">
    <name type="scientific">Vitrella brassicaformis (strain CCMP3155)</name>
    <dbReference type="NCBI Taxonomy" id="1169540"/>
    <lineage>
        <taxon>Eukaryota</taxon>
        <taxon>Sar</taxon>
        <taxon>Alveolata</taxon>
        <taxon>Colpodellida</taxon>
        <taxon>Vitrellaceae</taxon>
        <taxon>Vitrella</taxon>
    </lineage>
</organism>
<proteinExistence type="predicted"/>
<evidence type="ECO:0008006" key="4">
    <source>
        <dbReference type="Google" id="ProtNLM"/>
    </source>
</evidence>
<evidence type="ECO:0000313" key="3">
    <source>
        <dbReference type="Proteomes" id="UP000041254"/>
    </source>
</evidence>
<feature type="region of interest" description="Disordered" evidence="1">
    <location>
        <begin position="116"/>
        <end position="149"/>
    </location>
</feature>
<sequence length="323" mass="35221">MNLHREGRDRSTLGPGGAILPFTPFLRNSLSSQPCSSTLRAQVCPSHRSTATAVTLSLLLDITMLRVAHLACCCLLLVMLLGLHQNGIAVSFHRNRNEAESRIDVPIHEAIAAAPTSAPVNVSSEKSEAAGTTEEEEEAPPKPPPPVTFREDFKLTTPKLRDSVADNIMLETGAEFGYIFMIDPDYPNGCLGGASGNHDVLHWWLRDVFPGEAEACAGNAVHLSNNTWQACEEVPYRPPTPAHGMHRYEFYFVDQTERANLTLALVGDMDDLHDVSKTPARSAIKAIRNAAGKKPAFTCGYDREKGAEKCQEKDTLPKGCFGI</sequence>
<dbReference type="Gene3D" id="3.90.280.10">
    <property type="entry name" value="PEBP-like"/>
    <property type="match status" value="1"/>
</dbReference>
<gene>
    <name evidence="2" type="ORF">Vbra_16621</name>
</gene>
<dbReference type="InterPro" id="IPR036610">
    <property type="entry name" value="PEBP-like_sf"/>
</dbReference>
<dbReference type="AlphaFoldDB" id="A0A0G4G0U7"/>
<dbReference type="SUPFAM" id="SSF49777">
    <property type="entry name" value="PEBP-like"/>
    <property type="match status" value="1"/>
</dbReference>
<protein>
    <recommendedName>
        <fullName evidence="4">Phosphatidylethanolamine-binding protein</fullName>
    </recommendedName>
</protein>
<dbReference type="VEuPathDB" id="CryptoDB:Vbra_16621"/>
<name>A0A0G4G0U7_VITBC</name>